<evidence type="ECO:0000256" key="1">
    <source>
        <dbReference type="ARBA" id="ARBA00013860"/>
    </source>
</evidence>
<dbReference type="RefSeq" id="WP_338205538.1">
    <property type="nucleotide sequence ID" value="NZ_JAEKNR010000242.1"/>
</dbReference>
<comment type="subcellular location">
    <subcellularLocation>
        <location evidence="7">Cytoplasm</location>
        <location evidence="7">Nucleoid</location>
    </subcellularLocation>
</comment>
<dbReference type="SUPFAM" id="SSF89447">
    <property type="entry name" value="AbrB/MazE/MraZ-like"/>
    <property type="match status" value="1"/>
</dbReference>
<dbReference type="PANTHER" id="PTHR34701">
    <property type="entry name" value="TRANSCRIPTIONAL REGULATOR MRAZ"/>
    <property type="match status" value="1"/>
</dbReference>
<dbReference type="AlphaFoldDB" id="A0A934KFS7"/>
<dbReference type="PROSITE" id="PS51740">
    <property type="entry name" value="SPOVT_ABRB"/>
    <property type="match status" value="2"/>
</dbReference>
<evidence type="ECO:0000256" key="7">
    <source>
        <dbReference type="HAMAP-Rule" id="MF_01008"/>
    </source>
</evidence>
<sequence length="144" mass="16027">MFWGSHRVRVDEKGRLAIPAQFRRQLPEGSFISIGQDGVLTIYPPEQWETLASRLQDPLLGPEQRALSRALFSQAVACEFDAQGRVSLSSEQRRLAGIDPRSTVAVIGNGARVEIWAEERWDSYSGDAVGRFDELADKVIQGRG</sequence>
<dbReference type="GO" id="GO:0005737">
    <property type="term" value="C:cytoplasm"/>
    <property type="evidence" value="ECO:0007669"/>
    <property type="project" value="UniProtKB-UniRule"/>
</dbReference>
<dbReference type="GO" id="GO:0009295">
    <property type="term" value="C:nucleoid"/>
    <property type="evidence" value="ECO:0007669"/>
    <property type="project" value="UniProtKB-SubCell"/>
</dbReference>
<dbReference type="InterPro" id="IPR035644">
    <property type="entry name" value="MraZ_C"/>
</dbReference>
<evidence type="ECO:0000313" key="10">
    <source>
        <dbReference type="Proteomes" id="UP000612893"/>
    </source>
</evidence>
<dbReference type="InterPro" id="IPR007159">
    <property type="entry name" value="SpoVT-AbrB_dom"/>
</dbReference>
<evidence type="ECO:0000259" key="8">
    <source>
        <dbReference type="PROSITE" id="PS51740"/>
    </source>
</evidence>
<gene>
    <name evidence="7" type="primary">mraZ</name>
    <name evidence="9" type="ORF">JF922_25090</name>
</gene>
<dbReference type="EMBL" id="JAEKNR010000242">
    <property type="protein sequence ID" value="MBJ7601335.1"/>
    <property type="molecule type" value="Genomic_DNA"/>
</dbReference>
<keyword evidence="4 7" id="KW-0805">Transcription regulation</keyword>
<reference evidence="9" key="1">
    <citation type="submission" date="2020-10" db="EMBL/GenBank/DDBJ databases">
        <title>Ca. Dormibacterota MAGs.</title>
        <authorList>
            <person name="Montgomery K."/>
        </authorList>
    </citation>
    <scope>NUCLEOTIDE SEQUENCE [LARGE SCALE GENOMIC DNA]</scope>
    <source>
        <strain evidence="9">SC8812_S17_10</strain>
    </source>
</reference>
<organism evidence="9 10">
    <name type="scientific">Candidatus Nephthysia bennettiae</name>
    <dbReference type="NCBI Taxonomy" id="3127016"/>
    <lineage>
        <taxon>Bacteria</taxon>
        <taxon>Bacillati</taxon>
        <taxon>Candidatus Dormiibacterota</taxon>
        <taxon>Candidatus Dormibacteria</taxon>
        <taxon>Candidatus Dormibacterales</taxon>
        <taxon>Candidatus Dormibacteraceae</taxon>
        <taxon>Candidatus Nephthysia</taxon>
    </lineage>
</organism>
<dbReference type="InterPro" id="IPR037914">
    <property type="entry name" value="SpoVT-AbrB_sf"/>
</dbReference>
<dbReference type="InterPro" id="IPR020603">
    <property type="entry name" value="MraZ_dom"/>
</dbReference>
<dbReference type="InterPro" id="IPR003444">
    <property type="entry name" value="MraZ"/>
</dbReference>
<comment type="subunit">
    <text evidence="7">Forms oligomers.</text>
</comment>
<evidence type="ECO:0000256" key="6">
    <source>
        <dbReference type="ARBA" id="ARBA00023163"/>
    </source>
</evidence>
<evidence type="ECO:0000313" key="9">
    <source>
        <dbReference type="EMBL" id="MBJ7601335.1"/>
    </source>
</evidence>
<dbReference type="Pfam" id="PF02381">
    <property type="entry name" value="MraZ"/>
    <property type="match status" value="2"/>
</dbReference>
<evidence type="ECO:0000256" key="4">
    <source>
        <dbReference type="ARBA" id="ARBA00023015"/>
    </source>
</evidence>
<keyword evidence="5 7" id="KW-0238">DNA-binding</keyword>
<proteinExistence type="inferred from homology"/>
<dbReference type="CDD" id="cd16320">
    <property type="entry name" value="MraZ_N"/>
    <property type="match status" value="1"/>
</dbReference>
<dbReference type="InterPro" id="IPR038619">
    <property type="entry name" value="MraZ_sf"/>
</dbReference>
<protein>
    <recommendedName>
        <fullName evidence="1 7">Transcriptional regulator MraZ</fullName>
    </recommendedName>
</protein>
<comment type="similarity">
    <text evidence="7">Belongs to the MraZ family.</text>
</comment>
<accession>A0A934KFS7</accession>
<dbReference type="GO" id="GO:0003700">
    <property type="term" value="F:DNA-binding transcription factor activity"/>
    <property type="evidence" value="ECO:0007669"/>
    <property type="project" value="UniProtKB-UniRule"/>
</dbReference>
<feature type="domain" description="SpoVT-AbrB" evidence="8">
    <location>
        <begin position="75"/>
        <end position="120"/>
    </location>
</feature>
<evidence type="ECO:0000256" key="5">
    <source>
        <dbReference type="ARBA" id="ARBA00023125"/>
    </source>
</evidence>
<keyword evidence="6 7" id="KW-0804">Transcription</keyword>
<dbReference type="CDD" id="cd16321">
    <property type="entry name" value="MraZ_C"/>
    <property type="match status" value="1"/>
</dbReference>
<dbReference type="Proteomes" id="UP000612893">
    <property type="component" value="Unassembled WGS sequence"/>
</dbReference>
<keyword evidence="2 7" id="KW-0963">Cytoplasm</keyword>
<keyword evidence="3" id="KW-0677">Repeat</keyword>
<dbReference type="PANTHER" id="PTHR34701:SF1">
    <property type="entry name" value="TRANSCRIPTIONAL REGULATOR MRAZ"/>
    <property type="match status" value="1"/>
</dbReference>
<feature type="domain" description="SpoVT-AbrB" evidence="8">
    <location>
        <begin position="5"/>
        <end position="47"/>
    </location>
</feature>
<evidence type="ECO:0000256" key="2">
    <source>
        <dbReference type="ARBA" id="ARBA00022490"/>
    </source>
</evidence>
<keyword evidence="10" id="KW-1185">Reference proteome</keyword>
<dbReference type="GO" id="GO:0003677">
    <property type="term" value="F:DNA binding"/>
    <property type="evidence" value="ECO:0007669"/>
    <property type="project" value="UniProtKB-UniRule"/>
</dbReference>
<comment type="caution">
    <text evidence="9">The sequence shown here is derived from an EMBL/GenBank/DDBJ whole genome shotgun (WGS) entry which is preliminary data.</text>
</comment>
<dbReference type="Gene3D" id="3.40.1550.20">
    <property type="entry name" value="Transcriptional regulator MraZ domain"/>
    <property type="match status" value="1"/>
</dbReference>
<evidence type="ECO:0000256" key="3">
    <source>
        <dbReference type="ARBA" id="ARBA00022737"/>
    </source>
</evidence>
<name>A0A934KFS7_9BACT</name>
<dbReference type="HAMAP" id="MF_01008">
    <property type="entry name" value="MraZ"/>
    <property type="match status" value="1"/>
</dbReference>
<dbReference type="InterPro" id="IPR035642">
    <property type="entry name" value="MraZ_N"/>
</dbReference>